<sequence>MVRFLLARPIAVFMTFMAMIVFSVIVLSSLPISLLPPIDVPQIVVKVNYPNASPEAIEQNVLSTIREGLITLNGLEEMDSKAGSEVGTIRLTFDYSTKMELAYIDVNEKIDRLTNSLPEDLGRPEVIRINTSDIPVARVQVIPKEGIDEVEVSQLAENVLKKRIEQLPGVSLVDINGKKERIITVSPNDQALAALGMSQQNIINAIQNSNRDLPGISVKDGQFRYYLRLASRVDTPDDIRKLPIRTNDGAIIPLQKLAEVNYETKEMLGYHLYGEQESLVITVHKQASAKMNELMPELKESIELFKTDYPQVEFDLTQDQSNLLNAAISNLETSLLFGGIFAFAVLFLFMKDYRLPLIIGVSLPSSLVISFLIFYFFDLSINIISLSGLALGIGMLIDNAIIVLDNITRKRDEGLSIFEACVEGVNEVMGALISSVMTTLAVFVPLVFLSGISGALFFDQAVAVAAILSVSLAVAFILLPMLYLLLFQKSKKVLDKEEGPFFKRILSMYEIGYSKISSGRKIAITCFMILIPLGLMVSFLLKTEGLPEIEKLDATLEIEWNEPIGALENKGRIQALVKKLEGTYQQAESEIGVRQFLLFDGENSIQQAFLYLLFETQEIKEEQIKRISEHIKSNYPEASFVLGDAPNAFDQLFSSNSPYYEVRWKDLSSKEPVEEEKMDPWLSQFPTQNWERGPGLQKESSVVFSLRSDKLATYEIPLSEVQDQISKLFGTFTITDIRRFGEVTPIRLKEPGERFENLLRTKTVSASDSASYELAEFVNYEYEDHYKYITADRGGIYQSVNILDENPDEMKSDFFKWGQSKDLGVEMTGQYFRDRENLIQLVGILAISVLLLYFILAAQFESFIQPLIVVFTLPLGIGGSFLVLWIFGASLNVMSAIGLVVMLGIMVNDAILKIDTINRLREKYADIEEILPEEGLEKALHEAGQIRLKPILMTSITTILALIPIVFSSGLGADLQRPLVYAVIGGLTIGTITALYFVPLAYWFFVPKKKLKTTAS</sequence>
<dbReference type="PANTHER" id="PTHR32063:SF0">
    <property type="entry name" value="SWARMING MOTILITY PROTEIN SWRC"/>
    <property type="match status" value="1"/>
</dbReference>
<feature type="transmembrane region" description="Helical" evidence="1">
    <location>
        <begin position="951"/>
        <end position="973"/>
    </location>
</feature>
<dbReference type="AlphaFoldDB" id="A0A841MK97"/>
<feature type="transmembrane region" description="Helical" evidence="1">
    <location>
        <begin position="868"/>
        <end position="887"/>
    </location>
</feature>
<feature type="transmembrane region" description="Helical" evidence="1">
    <location>
        <begin position="893"/>
        <end position="912"/>
    </location>
</feature>
<dbReference type="SUPFAM" id="SSF82693">
    <property type="entry name" value="Multidrug efflux transporter AcrB pore domain, PN1, PN2, PC1 and PC2 subdomains"/>
    <property type="match status" value="2"/>
</dbReference>
<name>A0A841MK97_9BACT</name>
<dbReference type="SUPFAM" id="SSF82866">
    <property type="entry name" value="Multidrug efflux transporter AcrB transmembrane domain"/>
    <property type="match status" value="2"/>
</dbReference>
<dbReference type="Gene3D" id="3.30.2090.10">
    <property type="entry name" value="Multidrug efflux transporter AcrB TolC docking domain, DN and DC subdomains"/>
    <property type="match status" value="2"/>
</dbReference>
<dbReference type="Proteomes" id="UP000588604">
    <property type="component" value="Unassembled WGS sequence"/>
</dbReference>
<feature type="transmembrane region" description="Helical" evidence="1">
    <location>
        <begin position="428"/>
        <end position="449"/>
    </location>
</feature>
<dbReference type="GO" id="GO:0042910">
    <property type="term" value="F:xenobiotic transmembrane transporter activity"/>
    <property type="evidence" value="ECO:0007669"/>
    <property type="project" value="TreeGrafter"/>
</dbReference>
<dbReference type="Gene3D" id="3.30.70.1430">
    <property type="entry name" value="Multidrug efflux transporter AcrB pore domain"/>
    <property type="match status" value="2"/>
</dbReference>
<dbReference type="Gene3D" id="3.30.70.1440">
    <property type="entry name" value="Multidrug efflux transporter AcrB pore domain"/>
    <property type="match status" value="1"/>
</dbReference>
<keyword evidence="1" id="KW-1133">Transmembrane helix</keyword>
<dbReference type="EMBL" id="JACIJO010000002">
    <property type="protein sequence ID" value="MBB6325897.1"/>
    <property type="molecule type" value="Genomic_DNA"/>
</dbReference>
<feature type="transmembrane region" description="Helical" evidence="1">
    <location>
        <begin position="522"/>
        <end position="541"/>
    </location>
</feature>
<reference evidence="2 3" key="1">
    <citation type="submission" date="2020-08" db="EMBL/GenBank/DDBJ databases">
        <title>Genomic Encyclopedia of Type Strains, Phase IV (KMG-IV): sequencing the most valuable type-strain genomes for metagenomic binning, comparative biology and taxonomic classification.</title>
        <authorList>
            <person name="Goeker M."/>
        </authorList>
    </citation>
    <scope>NUCLEOTIDE SEQUENCE [LARGE SCALE GENOMIC DNA]</scope>
    <source>
        <strain evidence="2 3">DSM 102044</strain>
    </source>
</reference>
<proteinExistence type="predicted"/>
<dbReference type="InterPro" id="IPR001036">
    <property type="entry name" value="Acrflvin-R"/>
</dbReference>
<accession>A0A841MK97</accession>
<organism evidence="2 3">
    <name type="scientific">Algoriphagus iocasae</name>
    <dbReference type="NCBI Taxonomy" id="1836499"/>
    <lineage>
        <taxon>Bacteria</taxon>
        <taxon>Pseudomonadati</taxon>
        <taxon>Bacteroidota</taxon>
        <taxon>Cytophagia</taxon>
        <taxon>Cytophagales</taxon>
        <taxon>Cyclobacteriaceae</taxon>
        <taxon>Algoriphagus</taxon>
    </lineage>
</organism>
<feature type="transmembrane region" description="Helical" evidence="1">
    <location>
        <begin position="979"/>
        <end position="1005"/>
    </location>
</feature>
<feature type="transmembrane region" description="Helical" evidence="1">
    <location>
        <begin position="333"/>
        <end position="350"/>
    </location>
</feature>
<feature type="transmembrane region" description="Helical" evidence="1">
    <location>
        <begin position="383"/>
        <end position="407"/>
    </location>
</feature>
<gene>
    <name evidence="2" type="ORF">FHS59_001525</name>
</gene>
<keyword evidence="1" id="KW-0472">Membrane</keyword>
<dbReference type="Pfam" id="PF00873">
    <property type="entry name" value="ACR_tran"/>
    <property type="match status" value="1"/>
</dbReference>
<evidence type="ECO:0000313" key="3">
    <source>
        <dbReference type="Proteomes" id="UP000588604"/>
    </source>
</evidence>
<protein>
    <submittedName>
        <fullName evidence="2">Multidrug efflux pump subunit AcrB</fullName>
    </submittedName>
</protein>
<dbReference type="PRINTS" id="PR00702">
    <property type="entry name" value="ACRIFLAVINRP"/>
</dbReference>
<feature type="transmembrane region" description="Helical" evidence="1">
    <location>
        <begin position="461"/>
        <end position="486"/>
    </location>
</feature>
<dbReference type="SUPFAM" id="SSF82714">
    <property type="entry name" value="Multidrug efflux transporter AcrB TolC docking domain, DN and DC subdomains"/>
    <property type="match status" value="1"/>
</dbReference>
<comment type="caution">
    <text evidence="2">The sequence shown here is derived from an EMBL/GenBank/DDBJ whole genome shotgun (WGS) entry which is preliminary data.</text>
</comment>
<evidence type="ECO:0000313" key="2">
    <source>
        <dbReference type="EMBL" id="MBB6325897.1"/>
    </source>
</evidence>
<dbReference type="RefSeq" id="WP_184494549.1">
    <property type="nucleotide sequence ID" value="NZ_JACIJO010000002.1"/>
</dbReference>
<feature type="transmembrane region" description="Helical" evidence="1">
    <location>
        <begin position="357"/>
        <end position="377"/>
    </location>
</feature>
<dbReference type="Gene3D" id="3.30.70.1320">
    <property type="entry name" value="Multidrug efflux transporter AcrB pore domain like"/>
    <property type="match status" value="1"/>
</dbReference>
<feature type="transmembrane region" description="Helical" evidence="1">
    <location>
        <begin position="12"/>
        <end position="34"/>
    </location>
</feature>
<dbReference type="InterPro" id="IPR027463">
    <property type="entry name" value="AcrB_DN_DC_subdom"/>
</dbReference>
<keyword evidence="1" id="KW-0812">Transmembrane</keyword>
<keyword evidence="3" id="KW-1185">Reference proteome</keyword>
<dbReference type="PANTHER" id="PTHR32063">
    <property type="match status" value="1"/>
</dbReference>
<feature type="transmembrane region" description="Helical" evidence="1">
    <location>
        <begin position="838"/>
        <end position="856"/>
    </location>
</feature>
<evidence type="ECO:0000256" key="1">
    <source>
        <dbReference type="SAM" id="Phobius"/>
    </source>
</evidence>
<dbReference type="Gene3D" id="1.20.1640.10">
    <property type="entry name" value="Multidrug efflux transporter AcrB transmembrane domain"/>
    <property type="match status" value="2"/>
</dbReference>
<dbReference type="GO" id="GO:0005886">
    <property type="term" value="C:plasma membrane"/>
    <property type="evidence" value="ECO:0007669"/>
    <property type="project" value="TreeGrafter"/>
</dbReference>